<dbReference type="InterPro" id="IPR006694">
    <property type="entry name" value="Fatty_acid_hydroxylase"/>
</dbReference>
<dbReference type="GO" id="GO:0012505">
    <property type="term" value="C:endomembrane system"/>
    <property type="evidence" value="ECO:0007669"/>
    <property type="project" value="UniProtKB-SubCell"/>
</dbReference>
<evidence type="ECO:0000259" key="8">
    <source>
        <dbReference type="Pfam" id="PF04116"/>
    </source>
</evidence>
<comment type="subcellular location">
    <subcellularLocation>
        <location evidence="1">Endomembrane system</location>
        <topology evidence="1">Multi-pass membrane protein</topology>
    </subcellularLocation>
</comment>
<evidence type="ECO:0000256" key="6">
    <source>
        <dbReference type="ARBA" id="ARBA00023136"/>
    </source>
</evidence>
<dbReference type="EMBL" id="JACIIV010000013">
    <property type="protein sequence ID" value="MBB6227868.1"/>
    <property type="molecule type" value="Genomic_DNA"/>
</dbReference>
<feature type="transmembrane region" description="Helical" evidence="7">
    <location>
        <begin position="146"/>
        <end position="169"/>
    </location>
</feature>
<gene>
    <name evidence="9" type="ORF">FHS79_002049</name>
</gene>
<name>A0A841LFX6_9SPHN</name>
<dbReference type="AlphaFoldDB" id="A0A841LFX6"/>
<comment type="caution">
    <text evidence="9">The sequence shown here is derived from an EMBL/GenBank/DDBJ whole genome shotgun (WGS) entry which is preliminary data.</text>
</comment>
<dbReference type="RefSeq" id="WP_184199189.1">
    <property type="nucleotide sequence ID" value="NZ_BMOX01000131.1"/>
</dbReference>
<keyword evidence="5" id="KW-0443">Lipid metabolism</keyword>
<keyword evidence="4" id="KW-0560">Oxidoreductase</keyword>
<protein>
    <submittedName>
        <fullName evidence="9">Sterol desaturase/sphingolipid hydroxylase (Fatty acid hydroxylase superfamily)</fullName>
    </submittedName>
</protein>
<feature type="transmembrane region" description="Helical" evidence="7">
    <location>
        <begin position="46"/>
        <end position="68"/>
    </location>
</feature>
<dbReference type="GO" id="GO:0016020">
    <property type="term" value="C:membrane"/>
    <property type="evidence" value="ECO:0007669"/>
    <property type="project" value="GOC"/>
</dbReference>
<dbReference type="InterPro" id="IPR051689">
    <property type="entry name" value="Sterol_desaturase/TMEM195"/>
</dbReference>
<evidence type="ECO:0000256" key="2">
    <source>
        <dbReference type="ARBA" id="ARBA00022692"/>
    </source>
</evidence>
<evidence type="ECO:0000256" key="1">
    <source>
        <dbReference type="ARBA" id="ARBA00004127"/>
    </source>
</evidence>
<feature type="domain" description="Fatty acid hydroxylase" evidence="8">
    <location>
        <begin position="86"/>
        <end position="220"/>
    </location>
</feature>
<dbReference type="GO" id="GO:0050479">
    <property type="term" value="F:glyceryl-ether monooxygenase activity"/>
    <property type="evidence" value="ECO:0007669"/>
    <property type="project" value="TreeGrafter"/>
</dbReference>
<dbReference type="PANTHER" id="PTHR21624">
    <property type="entry name" value="STEROL DESATURASE-RELATED PROTEIN"/>
    <property type="match status" value="1"/>
</dbReference>
<evidence type="ECO:0000256" key="7">
    <source>
        <dbReference type="SAM" id="Phobius"/>
    </source>
</evidence>
<evidence type="ECO:0000256" key="4">
    <source>
        <dbReference type="ARBA" id="ARBA00023002"/>
    </source>
</evidence>
<evidence type="ECO:0000313" key="10">
    <source>
        <dbReference type="Proteomes" id="UP000538147"/>
    </source>
</evidence>
<reference evidence="9 10" key="1">
    <citation type="submission" date="2020-08" db="EMBL/GenBank/DDBJ databases">
        <title>Genomic Encyclopedia of Type Strains, Phase IV (KMG-IV): sequencing the most valuable type-strain genomes for metagenomic binning, comparative biology and taxonomic classification.</title>
        <authorList>
            <person name="Goeker M."/>
        </authorList>
    </citation>
    <scope>NUCLEOTIDE SEQUENCE [LARGE SCALE GENOMIC DNA]</scope>
    <source>
        <strain evidence="9 10">DSM 102189</strain>
    </source>
</reference>
<accession>A0A841LFX6</accession>
<dbReference type="PANTHER" id="PTHR21624:SF1">
    <property type="entry name" value="ALKYLGLYCEROL MONOOXYGENASE"/>
    <property type="match status" value="1"/>
</dbReference>
<sequence length="301" mass="33814">MTFPDPVQLAVPAFIIAMMLEMFMIRAGVRGGQRGQYEWRDTGTSLAMGFGNTMVAVLVGGGIVASMRWLAGFALFDIPLVWWVVPLCFVAEDFAYYWFHRTAHRVRWFWASHIIHHSSQHYNLSTALRQTWTGWLSLSFVFRMPLLLLGFPVEMVLFCAGLNLVYQFFIHTEVIDKLPFGMEGWLNSPSHHRVHHGTNPQYLDRNYGGVFIVWDRMFGTFEPEVEKPRYGIIHNLASFNPLWVAVHEWTGIARDAGRARSVGGLFRAVLGPPGAVSGETSDTIRAASASSGVRPAAVPAE</sequence>
<organism evidence="9 10">
    <name type="scientific">Polymorphobacter multimanifer</name>
    <dbReference type="NCBI Taxonomy" id="1070431"/>
    <lineage>
        <taxon>Bacteria</taxon>
        <taxon>Pseudomonadati</taxon>
        <taxon>Pseudomonadota</taxon>
        <taxon>Alphaproteobacteria</taxon>
        <taxon>Sphingomonadales</taxon>
        <taxon>Sphingosinicellaceae</taxon>
        <taxon>Polymorphobacter</taxon>
    </lineage>
</organism>
<keyword evidence="2 7" id="KW-0812">Transmembrane</keyword>
<proteinExistence type="predicted"/>
<dbReference type="Pfam" id="PF04116">
    <property type="entry name" value="FA_hydroxylase"/>
    <property type="match status" value="1"/>
</dbReference>
<evidence type="ECO:0000256" key="5">
    <source>
        <dbReference type="ARBA" id="ARBA00023098"/>
    </source>
</evidence>
<keyword evidence="6 7" id="KW-0472">Membrane</keyword>
<feature type="transmembrane region" description="Helical" evidence="7">
    <location>
        <begin position="6"/>
        <end position="25"/>
    </location>
</feature>
<dbReference type="GO" id="GO:0008610">
    <property type="term" value="P:lipid biosynthetic process"/>
    <property type="evidence" value="ECO:0007669"/>
    <property type="project" value="InterPro"/>
</dbReference>
<dbReference type="Proteomes" id="UP000538147">
    <property type="component" value="Unassembled WGS sequence"/>
</dbReference>
<evidence type="ECO:0000313" key="9">
    <source>
        <dbReference type="EMBL" id="MBB6227868.1"/>
    </source>
</evidence>
<dbReference type="GO" id="GO:0005506">
    <property type="term" value="F:iron ion binding"/>
    <property type="evidence" value="ECO:0007669"/>
    <property type="project" value="InterPro"/>
</dbReference>
<keyword evidence="3 7" id="KW-1133">Transmembrane helix</keyword>
<keyword evidence="10" id="KW-1185">Reference proteome</keyword>
<feature type="transmembrane region" description="Helical" evidence="7">
    <location>
        <begin position="80"/>
        <end position="99"/>
    </location>
</feature>
<evidence type="ECO:0000256" key="3">
    <source>
        <dbReference type="ARBA" id="ARBA00022989"/>
    </source>
</evidence>
<dbReference type="GO" id="GO:0006643">
    <property type="term" value="P:membrane lipid metabolic process"/>
    <property type="evidence" value="ECO:0007669"/>
    <property type="project" value="TreeGrafter"/>
</dbReference>